<dbReference type="Pfam" id="PF02085">
    <property type="entry name" value="Cytochrom_CIII"/>
    <property type="match status" value="1"/>
</dbReference>
<sequence>MLGLLMTIHAQEDMVEINNNVFYNPQRPAAIFKHDAHNEKAGTEDCALCHHVYDDKGNLVEGESSEDSSCSDCHDLKGSGNKPGLMKAFHMSCKGCHLEMKAGPILCGECHTDKGK</sequence>
<feature type="binding site" description="axial binding residue" evidence="6">
    <location>
        <position position="49"/>
    </location>
    <ligand>
        <name>heme c</name>
        <dbReference type="ChEBI" id="CHEBI:61717"/>
        <label>1</label>
    </ligand>
    <ligandPart>
        <name>Fe</name>
        <dbReference type="ChEBI" id="CHEBI:18248"/>
    </ligandPart>
</feature>
<reference evidence="9" key="1">
    <citation type="submission" date="2012-11" db="EMBL/GenBank/DDBJ databases">
        <authorList>
            <person name="Lucero-Rivera Y.E."/>
            <person name="Tovar-Ramirez D."/>
        </authorList>
    </citation>
    <scope>NUCLEOTIDE SEQUENCE [LARGE SCALE GENOMIC DNA]</scope>
    <source>
        <strain evidence="9">Araruama</strain>
    </source>
</reference>
<dbReference type="EMBL" id="ATBP01000210">
    <property type="protein sequence ID" value="ETR71884.1"/>
    <property type="molecule type" value="Genomic_DNA"/>
</dbReference>
<dbReference type="CDD" id="cd08168">
    <property type="entry name" value="Cytochrom_C3"/>
    <property type="match status" value="1"/>
</dbReference>
<dbReference type="Proteomes" id="UP000189670">
    <property type="component" value="Unassembled WGS sequence"/>
</dbReference>
<dbReference type="PRINTS" id="PR00609">
    <property type="entry name" value="CYTOCHROMEC3"/>
</dbReference>
<keyword evidence="4" id="KW-0249">Electron transport</keyword>
<dbReference type="InterPro" id="IPR054899">
    <property type="entry name" value="c3_cytochr_TmcA"/>
</dbReference>
<dbReference type="Gene3D" id="3.90.10.10">
    <property type="entry name" value="Cytochrome C3"/>
    <property type="match status" value="1"/>
</dbReference>
<gene>
    <name evidence="8" type="ORF">OMM_07837</name>
</gene>
<evidence type="ECO:0000256" key="4">
    <source>
        <dbReference type="ARBA" id="ARBA00022982"/>
    </source>
</evidence>
<feature type="binding site" description="axial binding residue" evidence="6">
    <location>
        <position position="34"/>
    </location>
    <ligand>
        <name>heme c</name>
        <dbReference type="ChEBI" id="CHEBI:61717"/>
        <label>1</label>
    </ligand>
    <ligandPart>
        <name>Fe</name>
        <dbReference type="ChEBI" id="CHEBI:18248"/>
    </ligandPart>
</feature>
<evidence type="ECO:0000256" key="6">
    <source>
        <dbReference type="PIRSR" id="PIRSR602322-1"/>
    </source>
</evidence>
<keyword evidence="1" id="KW-0813">Transport</keyword>
<dbReference type="GO" id="GO:0046872">
    <property type="term" value="F:metal ion binding"/>
    <property type="evidence" value="ECO:0007669"/>
    <property type="project" value="UniProtKB-KW"/>
</dbReference>
<evidence type="ECO:0000256" key="2">
    <source>
        <dbReference type="ARBA" id="ARBA00022617"/>
    </source>
</evidence>
<evidence type="ECO:0000256" key="1">
    <source>
        <dbReference type="ARBA" id="ARBA00022448"/>
    </source>
</evidence>
<dbReference type="SUPFAM" id="SSF48695">
    <property type="entry name" value="Multiheme cytochromes"/>
    <property type="match status" value="1"/>
</dbReference>
<feature type="binding site" description="axial binding residue" evidence="6">
    <location>
        <position position="37"/>
    </location>
    <ligand>
        <name>heme c</name>
        <dbReference type="ChEBI" id="CHEBI:61717"/>
        <label>1</label>
    </ligand>
    <ligandPart>
        <name>Fe</name>
        <dbReference type="ChEBI" id="CHEBI:18248"/>
    </ligandPart>
</feature>
<feature type="binding site" description="axial binding residue" evidence="6">
    <location>
        <position position="51"/>
    </location>
    <ligand>
        <name>heme c</name>
        <dbReference type="ChEBI" id="CHEBI:61717"/>
        <label>1</label>
    </ligand>
    <ligandPart>
        <name>Fe</name>
        <dbReference type="ChEBI" id="CHEBI:18248"/>
    </ligandPart>
</feature>
<comment type="caution">
    <text evidence="8">The sequence shown here is derived from an EMBL/GenBank/DDBJ whole genome shotgun (WGS) entry which is preliminary data.</text>
</comment>
<feature type="binding site" description="axial binding residue" evidence="6">
    <location>
        <position position="107"/>
    </location>
    <ligand>
        <name>heme c</name>
        <dbReference type="ChEBI" id="CHEBI:61717"/>
        <label>1</label>
    </ligand>
    <ligandPart>
        <name>Fe</name>
        <dbReference type="ChEBI" id="CHEBI:18248"/>
    </ligandPart>
</feature>
<dbReference type="InterPro" id="IPR020942">
    <property type="entry name" value="Cyt_c_III_dom"/>
</dbReference>
<dbReference type="GO" id="GO:0009055">
    <property type="term" value="F:electron transfer activity"/>
    <property type="evidence" value="ECO:0007669"/>
    <property type="project" value="InterPro"/>
</dbReference>
<feature type="binding site" description="axial binding residue" evidence="6">
    <location>
        <position position="97"/>
    </location>
    <ligand>
        <name>heme c</name>
        <dbReference type="ChEBI" id="CHEBI:61717"/>
        <label>1</label>
    </ligand>
    <ligandPart>
        <name>Fe</name>
        <dbReference type="ChEBI" id="CHEBI:18248"/>
    </ligandPart>
</feature>
<evidence type="ECO:0000259" key="7">
    <source>
        <dbReference type="Pfam" id="PF02085"/>
    </source>
</evidence>
<keyword evidence="5 6" id="KW-0408">Iron</keyword>
<dbReference type="NCBIfam" id="NF045722">
    <property type="entry name" value="c3_cytochr_TmcA"/>
    <property type="match status" value="1"/>
</dbReference>
<feature type="domain" description="Class III cytochrome C" evidence="7">
    <location>
        <begin position="25"/>
        <end position="111"/>
    </location>
</feature>
<evidence type="ECO:0000256" key="3">
    <source>
        <dbReference type="ARBA" id="ARBA00022723"/>
    </source>
</evidence>
<keyword evidence="2 6" id="KW-0349">Heme</keyword>
<accession>A0A1V1PAU0</accession>
<dbReference type="AlphaFoldDB" id="A0A1V1PAU0"/>
<feature type="binding site" description="axial binding residue" evidence="6">
    <location>
        <position position="50"/>
    </location>
    <ligand>
        <name>heme c</name>
        <dbReference type="ChEBI" id="CHEBI:61717"/>
        <label>1</label>
    </ligand>
    <ligandPart>
        <name>Fe</name>
        <dbReference type="ChEBI" id="CHEBI:18248"/>
    </ligandPart>
</feature>
<comment type="cofactor">
    <cofactor evidence="6">
        <name>heme c</name>
        <dbReference type="ChEBI" id="CHEBI:61717"/>
    </cofactor>
    <text evidence="6">Binds 4 heme c groups covalently per monomer.</text>
</comment>
<dbReference type="GO" id="GO:0020037">
    <property type="term" value="F:heme binding"/>
    <property type="evidence" value="ECO:0007669"/>
    <property type="project" value="InterPro"/>
</dbReference>
<keyword evidence="3 6" id="KW-0479">Metal-binding</keyword>
<dbReference type="InterPro" id="IPR036280">
    <property type="entry name" value="Multihaem_cyt_sf"/>
</dbReference>
<proteinExistence type="predicted"/>
<evidence type="ECO:0000313" key="9">
    <source>
        <dbReference type="Proteomes" id="UP000189670"/>
    </source>
</evidence>
<organism evidence="8 9">
    <name type="scientific">Candidatus Magnetoglobus multicellularis str. Araruama</name>
    <dbReference type="NCBI Taxonomy" id="890399"/>
    <lineage>
        <taxon>Bacteria</taxon>
        <taxon>Pseudomonadati</taxon>
        <taxon>Thermodesulfobacteriota</taxon>
        <taxon>Desulfobacteria</taxon>
        <taxon>Desulfobacterales</taxon>
        <taxon>Desulfobacteraceae</taxon>
        <taxon>Candidatus Magnetoglobus</taxon>
    </lineage>
</organism>
<feature type="binding site" description="axial binding residue" evidence="6">
    <location>
        <position position="110"/>
    </location>
    <ligand>
        <name>heme c</name>
        <dbReference type="ChEBI" id="CHEBI:61717"/>
        <label>1</label>
    </ligand>
    <ligandPart>
        <name>Fe</name>
        <dbReference type="ChEBI" id="CHEBI:18248"/>
    </ligandPart>
</feature>
<name>A0A1V1PAU0_9BACT</name>
<feature type="binding site" description="axial binding residue" evidence="6">
    <location>
        <position position="96"/>
    </location>
    <ligand>
        <name>heme c</name>
        <dbReference type="ChEBI" id="CHEBI:61717"/>
        <label>1</label>
    </ligand>
    <ligandPart>
        <name>Fe</name>
        <dbReference type="ChEBI" id="CHEBI:18248"/>
    </ligandPart>
</feature>
<evidence type="ECO:0000313" key="8">
    <source>
        <dbReference type="EMBL" id="ETR71884.1"/>
    </source>
</evidence>
<feature type="binding site" description="axial binding residue" evidence="6">
    <location>
        <position position="93"/>
    </location>
    <ligand>
        <name>heme c</name>
        <dbReference type="ChEBI" id="CHEBI:61717"/>
        <label>1</label>
    </ligand>
    <ligandPart>
        <name>Fe</name>
        <dbReference type="ChEBI" id="CHEBI:18248"/>
    </ligandPart>
</feature>
<evidence type="ECO:0000256" key="5">
    <source>
        <dbReference type="ARBA" id="ARBA00023004"/>
    </source>
</evidence>
<dbReference type="InterPro" id="IPR002322">
    <property type="entry name" value="Cyt_c_III"/>
</dbReference>
<feature type="binding site" description="axial binding residue" evidence="6">
    <location>
        <position position="111"/>
    </location>
    <ligand>
        <name>heme c</name>
        <dbReference type="ChEBI" id="CHEBI:61717"/>
        <label>1</label>
    </ligand>
    <ligandPart>
        <name>Fe</name>
        <dbReference type="ChEBI" id="CHEBI:18248"/>
    </ligandPart>
</feature>
<feature type="binding site" description="axial binding residue" evidence="6">
    <location>
        <position position="46"/>
    </location>
    <ligand>
        <name>heme c</name>
        <dbReference type="ChEBI" id="CHEBI:61717"/>
        <label>1</label>
    </ligand>
    <ligandPart>
        <name>Fe</name>
        <dbReference type="ChEBI" id="CHEBI:18248"/>
    </ligandPart>
</feature>
<protein>
    <submittedName>
        <fullName evidence="8">Cytochrome c class III</fullName>
    </submittedName>
</protein>